<dbReference type="Gene3D" id="3.30.70.360">
    <property type="match status" value="1"/>
</dbReference>
<dbReference type="PANTHER" id="PTHR30575">
    <property type="entry name" value="PEPTIDASE M20"/>
    <property type="match status" value="1"/>
</dbReference>
<dbReference type="RefSeq" id="WP_007102769.1">
    <property type="nucleotide sequence ID" value="NZ_BAER01000005.1"/>
</dbReference>
<feature type="signal peptide" evidence="1">
    <location>
        <begin position="1"/>
        <end position="24"/>
    </location>
</feature>
<feature type="domain" description="Peptidase M20 dimerisation" evidence="2">
    <location>
        <begin position="215"/>
        <end position="295"/>
    </location>
</feature>
<feature type="chain" id="PRO_5003897398" evidence="1">
    <location>
        <begin position="25"/>
        <end position="532"/>
    </location>
</feature>
<evidence type="ECO:0000259" key="2">
    <source>
        <dbReference type="Pfam" id="PF07687"/>
    </source>
</evidence>
<dbReference type="EMBL" id="BAER01000005">
    <property type="protein sequence ID" value="GAC30959.1"/>
    <property type="molecule type" value="Genomic_DNA"/>
</dbReference>
<name>K6YDY9_9ALTE</name>
<gene>
    <name evidence="3" type="ORF">GPLA_0038</name>
</gene>
<proteinExistence type="predicted"/>
<dbReference type="InterPro" id="IPR011650">
    <property type="entry name" value="Peptidase_M20_dimer"/>
</dbReference>
<sequence length="532" mass="58561">MSLSKLVQFSAMFLSMSIAFETSATTFTPEQRAAAKAQVVAAVDKQKKLAQVMNDTIFSFGELGFQEFETSAYLTKMLTEEGFEIEQGIAGIPTAWIAKWGSGKPVIALGTDLDGIPKASQKPGVAYHEPIIEGAPGHGEGHNSGQVVNIIAAIALKDYMAENDISGTIVLWPGVAEEQLATKAYYVRAGYFNDVDAVLYSHVGSSFGTFYGNPGLSGLVSVKYNFYGESAHSASSPWRGRSALDAVELMSVGLNYRREHLRLSQRIHSVIVDGGDQPNVVPPKASSWYFFREVDYPHIKALWEVGDKVAEGAALMTNTTWDSVVMGSAWPLHSNKPLAYRAFENIKAIGLPEWSEDDLTLAKALQKEIGAEVIGLPEEIMPMVAPPPLEKLTGGGSDDVGDISWVVPTIFMLYPSNIPNLPGHNWSNAVSMATPIAHKGIIAGAKAHAMTMIDLFTDPSLLEEMDDYFTNTQTKDLKYESLLREKDTPQIHLNEDIMGQYRDRMREFYYDAEKYDTYLQQLGIDYPTIRSE</sequence>
<dbReference type="GO" id="GO:0071713">
    <property type="term" value="F:para-aminobenzoyl-glutamate hydrolase activity"/>
    <property type="evidence" value="ECO:0007669"/>
    <property type="project" value="TreeGrafter"/>
</dbReference>
<keyword evidence="1" id="KW-0732">Signal</keyword>
<dbReference type="AlphaFoldDB" id="K6YDY9"/>
<keyword evidence="3" id="KW-0378">Hydrolase</keyword>
<dbReference type="Proteomes" id="UP000006322">
    <property type="component" value="Unassembled WGS sequence"/>
</dbReference>
<dbReference type="Pfam" id="PF07687">
    <property type="entry name" value="M20_dimer"/>
    <property type="match status" value="1"/>
</dbReference>
<dbReference type="NCBIfam" id="TIGR01891">
    <property type="entry name" value="amidohydrolases"/>
    <property type="match status" value="1"/>
</dbReference>
<dbReference type="SUPFAM" id="SSF53187">
    <property type="entry name" value="Zn-dependent exopeptidases"/>
    <property type="match status" value="1"/>
</dbReference>
<dbReference type="GO" id="GO:0016805">
    <property type="term" value="F:dipeptidase activity"/>
    <property type="evidence" value="ECO:0007669"/>
    <property type="project" value="TreeGrafter"/>
</dbReference>
<dbReference type="GO" id="GO:0005737">
    <property type="term" value="C:cytoplasm"/>
    <property type="evidence" value="ECO:0007669"/>
    <property type="project" value="TreeGrafter"/>
</dbReference>
<dbReference type="InterPro" id="IPR052030">
    <property type="entry name" value="Peptidase_M20/M20A_hydrolases"/>
</dbReference>
<dbReference type="InterPro" id="IPR017439">
    <property type="entry name" value="Amidohydrolase"/>
</dbReference>
<dbReference type="InterPro" id="IPR036264">
    <property type="entry name" value="Bact_exopeptidase_dim_dom"/>
</dbReference>
<evidence type="ECO:0000256" key="1">
    <source>
        <dbReference type="SAM" id="SignalP"/>
    </source>
</evidence>
<comment type="caution">
    <text evidence="3">The sequence shown here is derived from an EMBL/GenBank/DDBJ whole genome shotgun (WGS) entry which is preliminary data.</text>
</comment>
<dbReference type="Gene3D" id="3.40.630.10">
    <property type="entry name" value="Zn peptidases"/>
    <property type="match status" value="2"/>
</dbReference>
<reference evidence="4" key="1">
    <citation type="journal article" date="2014" name="Environ. Microbiol.">
        <title>Comparative genomics of the marine bacterial genus Glaciecola reveals the high degree of genomic diversity and genomic characteristic for cold adaptation.</title>
        <authorList>
            <person name="Qin Q.L."/>
            <person name="Xie B.B."/>
            <person name="Yu Y."/>
            <person name="Shu Y.L."/>
            <person name="Rong J.C."/>
            <person name="Zhang Y.J."/>
            <person name="Zhao D.L."/>
            <person name="Chen X.L."/>
            <person name="Zhang X.Y."/>
            <person name="Chen B."/>
            <person name="Zhou B.C."/>
            <person name="Zhang Y.Z."/>
        </authorList>
    </citation>
    <scope>NUCLEOTIDE SEQUENCE [LARGE SCALE GENOMIC DNA]</scope>
    <source>
        <strain evidence="4">LMG 21857</strain>
    </source>
</reference>
<dbReference type="SUPFAM" id="SSF55031">
    <property type="entry name" value="Bacterial exopeptidase dimerisation domain"/>
    <property type="match status" value="1"/>
</dbReference>
<dbReference type="PANTHER" id="PTHR30575:SF0">
    <property type="entry name" value="XAA-ARG DIPEPTIDASE"/>
    <property type="match status" value="1"/>
</dbReference>
<evidence type="ECO:0000313" key="4">
    <source>
        <dbReference type="Proteomes" id="UP000006322"/>
    </source>
</evidence>
<accession>K6YDY9</accession>
<evidence type="ECO:0000313" key="3">
    <source>
        <dbReference type="EMBL" id="GAC30959.1"/>
    </source>
</evidence>
<keyword evidence="4" id="KW-1185">Reference proteome</keyword>
<dbReference type="STRING" id="1129793.GPLA_0038"/>
<organism evidence="3 4">
    <name type="scientific">Paraglaciecola polaris LMG 21857</name>
    <dbReference type="NCBI Taxonomy" id="1129793"/>
    <lineage>
        <taxon>Bacteria</taxon>
        <taxon>Pseudomonadati</taxon>
        <taxon>Pseudomonadota</taxon>
        <taxon>Gammaproteobacteria</taxon>
        <taxon>Alteromonadales</taxon>
        <taxon>Alteromonadaceae</taxon>
        <taxon>Paraglaciecola</taxon>
    </lineage>
</organism>
<dbReference type="GO" id="GO:0046657">
    <property type="term" value="P:folic acid catabolic process"/>
    <property type="evidence" value="ECO:0007669"/>
    <property type="project" value="TreeGrafter"/>
</dbReference>
<protein>
    <submittedName>
        <fullName evidence="3">Amidohydrolase</fullName>
    </submittedName>
</protein>